<reference evidence="2 4" key="1">
    <citation type="journal article" date="2020" name="Stud. Mycol.">
        <title>101 Dothideomycetes genomes: a test case for predicting lifestyles and emergence of pathogens.</title>
        <authorList>
            <person name="Haridas S."/>
            <person name="Albert R."/>
            <person name="Binder M."/>
            <person name="Bloem J."/>
            <person name="Labutti K."/>
            <person name="Salamov A."/>
            <person name="Andreopoulos B."/>
            <person name="Baker S."/>
            <person name="Barry K."/>
            <person name="Bills G."/>
            <person name="Bluhm B."/>
            <person name="Cannon C."/>
            <person name="Castanera R."/>
            <person name="Culley D."/>
            <person name="Daum C."/>
            <person name="Ezra D."/>
            <person name="Gonzalez J."/>
            <person name="Henrissat B."/>
            <person name="Kuo A."/>
            <person name="Liang C."/>
            <person name="Lipzen A."/>
            <person name="Lutzoni F."/>
            <person name="Magnuson J."/>
            <person name="Mondo S."/>
            <person name="Nolan M."/>
            <person name="Ohm R."/>
            <person name="Pangilinan J."/>
            <person name="Park H.-J."/>
            <person name="Ramirez L."/>
            <person name="Alfaro M."/>
            <person name="Sun H."/>
            <person name="Tritt A."/>
            <person name="Yoshinaga Y."/>
            <person name="Zwiers L.-H."/>
            <person name="Turgeon B."/>
            <person name="Goodwin S."/>
            <person name="Spatafora J."/>
            <person name="Crous P."/>
            <person name="Grigoriev I."/>
        </authorList>
    </citation>
    <scope>NUCLEOTIDE SEQUENCE</scope>
    <source>
        <strain evidence="2 4">CBS 304.34</strain>
    </source>
</reference>
<sequence>MARTIPPEMTWLTKRTRQEDDLGRSDTGARRHHHHDRQKFRQTPHGVDILDTFDIARLLGRTTQHPTLMRRRQSIGPRNEACRSFDSFQLPEKVPSHHTTVTTSHTMSMSISLRLQRGIKPLSPISSDFSSALLALVVMLEGVVAQMLEGTTLKISPSGQARSLNARQSRLFLRLMVFLM</sequence>
<evidence type="ECO:0000313" key="4">
    <source>
        <dbReference type="RefSeq" id="XP_033571167.1"/>
    </source>
</evidence>
<feature type="compositionally biased region" description="Basic and acidic residues" evidence="1">
    <location>
        <begin position="16"/>
        <end position="29"/>
    </location>
</feature>
<feature type="region of interest" description="Disordered" evidence="1">
    <location>
        <begin position="1"/>
        <end position="43"/>
    </location>
</feature>
<dbReference type="EMBL" id="MU003714">
    <property type="protein sequence ID" value="KAF2804203.1"/>
    <property type="molecule type" value="Genomic_DNA"/>
</dbReference>
<feature type="compositionally biased region" description="Basic residues" evidence="1">
    <location>
        <begin position="30"/>
        <end position="42"/>
    </location>
</feature>
<dbReference type="RefSeq" id="XP_033571167.1">
    <property type="nucleotide sequence ID" value="XM_033726040.1"/>
</dbReference>
<dbReference type="AlphaFoldDB" id="A0A6A6Y6Q4"/>
<dbReference type="Proteomes" id="UP000504636">
    <property type="component" value="Unplaced"/>
</dbReference>
<reference evidence="4" key="2">
    <citation type="submission" date="2020-04" db="EMBL/GenBank/DDBJ databases">
        <authorList>
            <consortium name="NCBI Genome Project"/>
        </authorList>
    </citation>
    <scope>NUCLEOTIDE SEQUENCE</scope>
    <source>
        <strain evidence="4">CBS 304.34</strain>
    </source>
</reference>
<evidence type="ECO:0000313" key="2">
    <source>
        <dbReference type="EMBL" id="KAF2804203.1"/>
    </source>
</evidence>
<accession>A0A6A6Y6Q4</accession>
<evidence type="ECO:0000256" key="1">
    <source>
        <dbReference type="SAM" id="MobiDB-lite"/>
    </source>
</evidence>
<keyword evidence="3" id="KW-1185">Reference proteome</keyword>
<gene>
    <name evidence="2 4" type="ORF">BDZ99DRAFT_525795</name>
</gene>
<protein>
    <submittedName>
        <fullName evidence="2 4">Uncharacterized protein</fullName>
    </submittedName>
</protein>
<evidence type="ECO:0000313" key="3">
    <source>
        <dbReference type="Proteomes" id="UP000504636"/>
    </source>
</evidence>
<name>A0A6A6Y6Q4_9PEZI</name>
<reference evidence="4" key="3">
    <citation type="submission" date="2025-04" db="UniProtKB">
        <authorList>
            <consortium name="RefSeq"/>
        </authorList>
    </citation>
    <scope>IDENTIFICATION</scope>
    <source>
        <strain evidence="4">CBS 304.34</strain>
    </source>
</reference>
<organism evidence="2">
    <name type="scientific">Mytilinidion resinicola</name>
    <dbReference type="NCBI Taxonomy" id="574789"/>
    <lineage>
        <taxon>Eukaryota</taxon>
        <taxon>Fungi</taxon>
        <taxon>Dikarya</taxon>
        <taxon>Ascomycota</taxon>
        <taxon>Pezizomycotina</taxon>
        <taxon>Dothideomycetes</taxon>
        <taxon>Pleosporomycetidae</taxon>
        <taxon>Mytilinidiales</taxon>
        <taxon>Mytilinidiaceae</taxon>
        <taxon>Mytilinidion</taxon>
    </lineage>
</organism>
<proteinExistence type="predicted"/>
<dbReference type="GeneID" id="54466933"/>